<dbReference type="Proteomes" id="UP000006094">
    <property type="component" value="Chromosome"/>
</dbReference>
<dbReference type="UniPathway" id="UPA00219"/>
<dbReference type="GO" id="GO:0005576">
    <property type="term" value="C:extracellular region"/>
    <property type="evidence" value="ECO:0007669"/>
    <property type="project" value="TreeGrafter"/>
</dbReference>
<dbReference type="OrthoDB" id="177750at2"/>
<feature type="active site" description="Proton donor/acceptor" evidence="6">
    <location>
        <position position="397"/>
    </location>
</feature>
<evidence type="ECO:0000313" key="10">
    <source>
        <dbReference type="Proteomes" id="UP000006094"/>
    </source>
</evidence>
<keyword evidence="4 6" id="KW-0573">Peptidoglycan synthesis</keyword>
<dbReference type="GO" id="GO:0071972">
    <property type="term" value="F:peptidoglycan L,D-transpeptidase activity"/>
    <property type="evidence" value="ECO:0007669"/>
    <property type="project" value="TreeGrafter"/>
</dbReference>
<dbReference type="HOGENOM" id="CLU_047372_0_0_9"/>
<dbReference type="PANTHER" id="PTHR30582">
    <property type="entry name" value="L,D-TRANSPEPTIDASE"/>
    <property type="match status" value="1"/>
</dbReference>
<dbReference type="InterPro" id="IPR005490">
    <property type="entry name" value="LD_TPept_cat_dom"/>
</dbReference>
<dbReference type="PANTHER" id="PTHR30582:SF2">
    <property type="entry name" value="L,D-TRANSPEPTIDASE YCIB-RELATED"/>
    <property type="match status" value="1"/>
</dbReference>
<reference evidence="9 10" key="1">
    <citation type="journal article" date="2012" name="PLoS ONE">
        <title>The purine-utilizing bacterium Clostridium acidurici 9a: a genome-guided metabolic reconsideration.</title>
        <authorList>
            <person name="Hartwich K."/>
            <person name="Poehlein A."/>
            <person name="Daniel R."/>
        </authorList>
    </citation>
    <scope>NUCLEOTIDE SEQUENCE [LARGE SCALE GENOMIC DNA]</scope>
    <source>
        <strain evidence="10">ATCC 7906 / DSM 604 / BCRC 14475 / CIP 104303 / KCTC 5404 / NCIMB 10678 / 9a</strain>
    </source>
</reference>
<comment type="pathway">
    <text evidence="1 6">Cell wall biogenesis; peptidoglycan biosynthesis.</text>
</comment>
<feature type="active site" description="Nucleophile" evidence="6">
    <location>
        <position position="423"/>
    </location>
</feature>
<organism evidence="9 10">
    <name type="scientific">Gottschalkia acidurici (strain ATCC 7906 / DSM 604 / BCRC 14475 / CIP 104303 / KCTC 5404 / NCIMB 10678 / 9a)</name>
    <name type="common">Clostridium acidurici</name>
    <dbReference type="NCBI Taxonomy" id="1128398"/>
    <lineage>
        <taxon>Bacteria</taxon>
        <taxon>Bacillati</taxon>
        <taxon>Bacillota</taxon>
        <taxon>Tissierellia</taxon>
        <taxon>Tissierellales</taxon>
        <taxon>Gottschalkiaceae</taxon>
        <taxon>Gottschalkia</taxon>
    </lineage>
</organism>
<keyword evidence="2" id="KW-0808">Transferase</keyword>
<keyword evidence="5 6" id="KW-0961">Cell wall biogenesis/degradation</keyword>
<feature type="domain" description="L,D-TPase catalytic" evidence="8">
    <location>
        <begin position="320"/>
        <end position="446"/>
    </location>
</feature>
<dbReference type="GO" id="GO:0008360">
    <property type="term" value="P:regulation of cell shape"/>
    <property type="evidence" value="ECO:0007669"/>
    <property type="project" value="UniProtKB-UniRule"/>
</dbReference>
<evidence type="ECO:0000256" key="7">
    <source>
        <dbReference type="SAM" id="SignalP"/>
    </source>
</evidence>
<dbReference type="RefSeq" id="WP_014968699.1">
    <property type="nucleotide sequence ID" value="NC_018664.1"/>
</dbReference>
<dbReference type="PROSITE" id="PS52029">
    <property type="entry name" value="LD_TPASE"/>
    <property type="match status" value="1"/>
</dbReference>
<evidence type="ECO:0000259" key="8">
    <source>
        <dbReference type="PROSITE" id="PS52029"/>
    </source>
</evidence>
<feature type="signal peptide" evidence="7">
    <location>
        <begin position="1"/>
        <end position="28"/>
    </location>
</feature>
<dbReference type="Gene3D" id="2.40.440.10">
    <property type="entry name" value="L,D-transpeptidase catalytic domain-like"/>
    <property type="match status" value="1"/>
</dbReference>
<dbReference type="GO" id="GO:0016740">
    <property type="term" value="F:transferase activity"/>
    <property type="evidence" value="ECO:0007669"/>
    <property type="project" value="UniProtKB-KW"/>
</dbReference>
<proteinExistence type="predicted"/>
<keyword evidence="10" id="KW-1185">Reference proteome</keyword>
<sequence length="462" mass="51807">MNNLKKRISVTLATCLAFLIFNDSKLYASEESSNSGHVSVDQQVPAGELPLDTLKASNEEVEPQENFVQPLKPNEFNVNFIENGFYFNIAEKKVTVYDSSTTVSAESEGTVSKYYFYEKFILLGDKVSLSTHQYNLLVNNIESEYAKKLSYVEPNNTLNDNEFNVNFVENGFNFDVNGKRVNVVYGNNIVSINSDNKTIDYYFSEKFMLEGNKVTLSNYQYNLLVNNIESSHARRIRIGTAIGRPETKNYTTIYSDTNLTQRLTTVNKGNSIRIINSVLDGKFKVLTPDGREGFADTRAIRILGDNIPPNISQFDLTTDYIVTISQDNQNLKVYLKNADGTYGLIKHSKASTGLVNTPTPNGIFTIKQYRAPWFYANSSRTSGAKHFVQFRGDHLIHSIVFNSPNSINQASITQLGSKASAGCVRIPLNDAKWFYDYVSGGSLLIIDNGEIDLSKIRANKNL</sequence>
<name>K0B3U1_GOTA9</name>
<evidence type="ECO:0000256" key="4">
    <source>
        <dbReference type="ARBA" id="ARBA00022984"/>
    </source>
</evidence>
<dbReference type="GO" id="GO:0071555">
    <property type="term" value="P:cell wall organization"/>
    <property type="evidence" value="ECO:0007669"/>
    <property type="project" value="UniProtKB-UniRule"/>
</dbReference>
<dbReference type="InterPro" id="IPR038063">
    <property type="entry name" value="Transpep_catalytic_dom"/>
</dbReference>
<feature type="chain" id="PRO_5003829077" evidence="7">
    <location>
        <begin position="29"/>
        <end position="462"/>
    </location>
</feature>
<accession>K0B3U1</accession>
<protein>
    <submittedName>
        <fullName evidence="9">L,D-transpeptidase 2, YkuD familiy</fullName>
    </submittedName>
</protein>
<dbReference type="EMBL" id="CP003326">
    <property type="protein sequence ID" value="AFS79565.1"/>
    <property type="molecule type" value="Genomic_DNA"/>
</dbReference>
<keyword evidence="3 6" id="KW-0133">Cell shape</keyword>
<evidence type="ECO:0000256" key="6">
    <source>
        <dbReference type="PROSITE-ProRule" id="PRU01373"/>
    </source>
</evidence>
<dbReference type="CDD" id="cd16913">
    <property type="entry name" value="YkuD_like"/>
    <property type="match status" value="1"/>
</dbReference>
<keyword evidence="7" id="KW-0732">Signal</keyword>
<dbReference type="AlphaFoldDB" id="K0B3U1"/>
<evidence type="ECO:0000256" key="3">
    <source>
        <dbReference type="ARBA" id="ARBA00022960"/>
    </source>
</evidence>
<evidence type="ECO:0000256" key="5">
    <source>
        <dbReference type="ARBA" id="ARBA00023316"/>
    </source>
</evidence>
<dbReference type="SUPFAM" id="SSF141523">
    <property type="entry name" value="L,D-transpeptidase catalytic domain-like"/>
    <property type="match status" value="1"/>
</dbReference>
<dbReference type="GO" id="GO:0018104">
    <property type="term" value="P:peptidoglycan-protein cross-linking"/>
    <property type="evidence" value="ECO:0007669"/>
    <property type="project" value="TreeGrafter"/>
</dbReference>
<evidence type="ECO:0000256" key="1">
    <source>
        <dbReference type="ARBA" id="ARBA00004752"/>
    </source>
</evidence>
<dbReference type="KEGG" id="cad:Curi_c25700"/>
<evidence type="ECO:0000256" key="2">
    <source>
        <dbReference type="ARBA" id="ARBA00022679"/>
    </source>
</evidence>
<evidence type="ECO:0000313" key="9">
    <source>
        <dbReference type="EMBL" id="AFS79565.1"/>
    </source>
</evidence>
<dbReference type="eggNOG" id="COG1376">
    <property type="taxonomic scope" value="Bacteria"/>
</dbReference>
<dbReference type="InterPro" id="IPR050979">
    <property type="entry name" value="LD-transpeptidase"/>
</dbReference>
<dbReference type="Pfam" id="PF03734">
    <property type="entry name" value="YkuD"/>
    <property type="match status" value="1"/>
</dbReference>
<gene>
    <name evidence="9" type="ordered locus">Curi_c25700</name>
</gene>